<proteinExistence type="predicted"/>
<dbReference type="GO" id="GO:0000118">
    <property type="term" value="C:histone deacetylase complex"/>
    <property type="evidence" value="ECO:0007669"/>
    <property type="project" value="TreeGrafter"/>
</dbReference>
<reference evidence="3" key="1">
    <citation type="journal article" date="2023" name="G3 (Bethesda)">
        <title>A reference genome for the long-term kleptoplast-retaining sea slug Elysia crispata morphotype clarki.</title>
        <authorList>
            <person name="Eastman K.E."/>
            <person name="Pendleton A.L."/>
            <person name="Shaikh M.A."/>
            <person name="Suttiyut T."/>
            <person name="Ogas R."/>
            <person name="Tomko P."/>
            <person name="Gavelis G."/>
            <person name="Widhalm J.R."/>
            <person name="Wisecaver J.H."/>
        </authorList>
    </citation>
    <scope>NUCLEOTIDE SEQUENCE</scope>
    <source>
        <strain evidence="3">ECLA1</strain>
    </source>
</reference>
<evidence type="ECO:0000256" key="1">
    <source>
        <dbReference type="SAM" id="MobiDB-lite"/>
    </source>
</evidence>
<feature type="domain" description="Histone deacetylase" evidence="2">
    <location>
        <begin position="33"/>
        <end position="325"/>
    </location>
</feature>
<dbReference type="InterPro" id="IPR023801">
    <property type="entry name" value="His_deacetylse_dom"/>
</dbReference>
<accession>A0AAE0ZGA9</accession>
<keyword evidence="4" id="KW-1185">Reference proteome</keyword>
<dbReference type="PANTHER" id="PTHR10625">
    <property type="entry name" value="HISTONE DEACETYLASE HDAC1-RELATED"/>
    <property type="match status" value="1"/>
</dbReference>
<dbReference type="AlphaFoldDB" id="A0AAE0ZGA9"/>
<dbReference type="PRINTS" id="PR01270">
    <property type="entry name" value="HDASUPER"/>
</dbReference>
<organism evidence="3 4">
    <name type="scientific">Elysia crispata</name>
    <name type="common">lettuce slug</name>
    <dbReference type="NCBI Taxonomy" id="231223"/>
    <lineage>
        <taxon>Eukaryota</taxon>
        <taxon>Metazoa</taxon>
        <taxon>Spiralia</taxon>
        <taxon>Lophotrochozoa</taxon>
        <taxon>Mollusca</taxon>
        <taxon>Gastropoda</taxon>
        <taxon>Heterobranchia</taxon>
        <taxon>Euthyneura</taxon>
        <taxon>Panpulmonata</taxon>
        <taxon>Sacoglossa</taxon>
        <taxon>Placobranchoidea</taxon>
        <taxon>Plakobranchidae</taxon>
        <taxon>Elysia</taxon>
    </lineage>
</organism>
<gene>
    <name evidence="3" type="ORF">RRG08_031030</name>
</gene>
<sequence>MAAPVQDSRTAVVFDKRLESHFSQWNTAFTEIPLRVAEILHRCDQLNLLERCQRIPVREATVEEITTHHTKAHIDLLESTATMDENELKQISQKYDYIYFHAKSAENAKLSLGGVIDLVDAIVSDKVRNGMAIVRPPGHHAMKEEYCGYCYLGNVGIATQLMMDKYDLKRVLILDWDVHHGQGTQYMFYDDPRVLFVSIHRYEHGREWPHLREGDYDFTGEGPGKGFNINVPLNEIGCDNSDYLAIIFNLLLPIFYQFDPELVLVSAGYDCAIGCPEGEMLVSPACFAHFVNLLKPLAKGKLALILEGGYNLKSLAESSALSLRALLDDPTPLILPITAPKHSVTESILNCIKVMHQHWSCLQYQDFVEPQKVKAETYPYQGVLHLPPVKDVEFYTSQNRPEVFPLIQDCANDITLQAKAELNSLIERTVQNTSLVVPKDRLGFVFENGSSATILEHLRARESWASYPSLQDTTQHSGSAADCIKASMDSIFSNEIQCCMCCLQSECQHPPLNGKPLNGNSEPSLVNLIEHHAIDSKSVNRILIIDLCPDLPSYQDTSKDSSSMLYISLRVTAHEGEEPFVSPHAVDIPLSQGVTSSADFMAEFLQIVLPIAYEFCPELVIFKLNDMRILPKHMSKACLGHLTQLLLGLAGGRMLLLTREAAQTEQSSSEDSTPSSSSTNANSEDKGEGESNEKRAAETRSDETEGRDEDSLALELLEACLEVVTGARCRRLQAGPPNKRTSTIIRKSLDKLKQYWSVLQFRMQLPIISL</sequence>
<dbReference type="Proteomes" id="UP001283361">
    <property type="component" value="Unassembled WGS sequence"/>
</dbReference>
<comment type="caution">
    <text evidence="3">The sequence shown here is derived from an EMBL/GenBank/DDBJ whole genome shotgun (WGS) entry which is preliminary data.</text>
</comment>
<evidence type="ECO:0000259" key="2">
    <source>
        <dbReference type="Pfam" id="PF00850"/>
    </source>
</evidence>
<dbReference type="GO" id="GO:0040029">
    <property type="term" value="P:epigenetic regulation of gene expression"/>
    <property type="evidence" value="ECO:0007669"/>
    <property type="project" value="TreeGrafter"/>
</dbReference>
<dbReference type="PANTHER" id="PTHR10625:SF38">
    <property type="entry name" value="HISTONE DEACETYLASE 6, ISOFORM G"/>
    <property type="match status" value="1"/>
</dbReference>
<feature type="region of interest" description="Disordered" evidence="1">
    <location>
        <begin position="660"/>
        <end position="709"/>
    </location>
</feature>
<dbReference type="Pfam" id="PF00850">
    <property type="entry name" value="Hist_deacetyl"/>
    <property type="match status" value="1"/>
</dbReference>
<dbReference type="InterPro" id="IPR000286">
    <property type="entry name" value="HDACs"/>
</dbReference>
<dbReference type="InterPro" id="IPR037138">
    <property type="entry name" value="His_deacetylse_dom_sf"/>
</dbReference>
<dbReference type="EMBL" id="JAWDGP010004062">
    <property type="protein sequence ID" value="KAK3768236.1"/>
    <property type="molecule type" value="Genomic_DNA"/>
</dbReference>
<feature type="compositionally biased region" description="Low complexity" evidence="1">
    <location>
        <begin position="660"/>
        <end position="682"/>
    </location>
</feature>
<evidence type="ECO:0000313" key="3">
    <source>
        <dbReference type="EMBL" id="KAK3768236.1"/>
    </source>
</evidence>
<evidence type="ECO:0000313" key="4">
    <source>
        <dbReference type="Proteomes" id="UP001283361"/>
    </source>
</evidence>
<dbReference type="SUPFAM" id="SSF52768">
    <property type="entry name" value="Arginase/deacetylase"/>
    <property type="match status" value="1"/>
</dbReference>
<dbReference type="GO" id="GO:0004407">
    <property type="term" value="F:histone deacetylase activity"/>
    <property type="evidence" value="ECO:0007669"/>
    <property type="project" value="TreeGrafter"/>
</dbReference>
<name>A0AAE0ZGA9_9GAST</name>
<feature type="compositionally biased region" description="Basic and acidic residues" evidence="1">
    <location>
        <begin position="683"/>
        <end position="704"/>
    </location>
</feature>
<protein>
    <recommendedName>
        <fullName evidence="2">Histone deacetylase domain-containing protein</fullName>
    </recommendedName>
</protein>
<dbReference type="InterPro" id="IPR023696">
    <property type="entry name" value="Ureohydrolase_dom_sf"/>
</dbReference>
<dbReference type="Gene3D" id="3.40.800.20">
    <property type="entry name" value="Histone deacetylase domain"/>
    <property type="match status" value="2"/>
</dbReference>